<protein>
    <recommendedName>
        <fullName evidence="3">Rubrerythrin diiron-binding domain-containing protein</fullName>
    </recommendedName>
</protein>
<dbReference type="AlphaFoldDB" id="D9Q1C0"/>
<dbReference type="Proteomes" id="UP000000346">
    <property type="component" value="Chromosome"/>
</dbReference>
<proteinExistence type="predicted"/>
<evidence type="ECO:0000313" key="1">
    <source>
        <dbReference type="EMBL" id="ADL19108.1"/>
    </source>
</evidence>
<dbReference type="InterPro" id="IPR009078">
    <property type="entry name" value="Ferritin-like_SF"/>
</dbReference>
<reference evidence="1 2" key="1">
    <citation type="journal article" date="2010" name="Appl. Environ. Microbiol.">
        <title>The genome sequence of the crenarchaeon Acidilobus saccharovorans supports a new order, Acidilobales, and suggests an important ecological role in terrestrial acidic hot springs.</title>
        <authorList>
            <person name="Mardanov A.V."/>
            <person name="Svetlitchnyi V.A."/>
            <person name="Beletsky A.V."/>
            <person name="Prokofeva M.I."/>
            <person name="Bonch-Osmolovskaya E.A."/>
            <person name="Ravin N.V."/>
            <person name="Skryabin K.G."/>
        </authorList>
    </citation>
    <scope>NUCLEOTIDE SEQUENCE [LARGE SCALE GENOMIC DNA]</scope>
    <source>
        <strain evidence="2">DSM 16705 / JCM 18335 / VKM B-2471 / 345-15</strain>
    </source>
</reference>
<keyword evidence="2" id="KW-1185">Reference proteome</keyword>
<dbReference type="RefSeq" id="WP_013266620.1">
    <property type="nucleotide sequence ID" value="NC_014374.1"/>
</dbReference>
<accession>D9Q1C0</accession>
<sequence>MSSADLRARLEGWAKTEVAHANRLSETARRARSPLVRAVLTAIAVDSEKHYQLLMIAEELLTKSELSVDEFEGTLNDIREHIATEEDAIKFFESQLRDPAVASNLQLTFVLKLLLRDEKFHHIVLHDLYQALVRGRIIGQGEEWEELYRELDRYL</sequence>
<evidence type="ECO:0000313" key="2">
    <source>
        <dbReference type="Proteomes" id="UP000000346"/>
    </source>
</evidence>
<gene>
    <name evidence="1" type="ordered locus">ASAC_0702</name>
</gene>
<dbReference type="KEGG" id="asc:ASAC_0702"/>
<dbReference type="SUPFAM" id="SSF47240">
    <property type="entry name" value="Ferritin-like"/>
    <property type="match status" value="1"/>
</dbReference>
<dbReference type="STRING" id="666510.ASAC_0702"/>
<organism evidence="1 2">
    <name type="scientific">Acidilobus saccharovorans (strain DSM 16705 / JCM 18335 / VKM B-2471 / 345-15)</name>
    <dbReference type="NCBI Taxonomy" id="666510"/>
    <lineage>
        <taxon>Archaea</taxon>
        <taxon>Thermoproteota</taxon>
        <taxon>Thermoprotei</taxon>
        <taxon>Acidilobales</taxon>
        <taxon>Acidilobaceae</taxon>
        <taxon>Acidilobus</taxon>
    </lineage>
</organism>
<dbReference type="EMBL" id="CP001742">
    <property type="protein sequence ID" value="ADL19108.1"/>
    <property type="molecule type" value="Genomic_DNA"/>
</dbReference>
<dbReference type="GeneID" id="9498935"/>
<dbReference type="HOGENOM" id="CLU_1682595_0_0_2"/>
<dbReference type="OrthoDB" id="379588at2157"/>
<dbReference type="InParanoid" id="D9Q1C0"/>
<evidence type="ECO:0008006" key="3">
    <source>
        <dbReference type="Google" id="ProtNLM"/>
    </source>
</evidence>
<dbReference type="eggNOG" id="arCOG00022">
    <property type="taxonomic scope" value="Archaea"/>
</dbReference>
<name>D9Q1C0_ACIS3</name>